<comment type="similarity">
    <text evidence="4">Belongs to the peptidase C64 family.</text>
</comment>
<evidence type="ECO:0000256" key="9">
    <source>
        <dbReference type="ARBA" id="ARBA00022723"/>
    </source>
</evidence>
<evidence type="ECO:0000256" key="2">
    <source>
        <dbReference type="ARBA" id="ARBA00004123"/>
    </source>
</evidence>
<dbReference type="Proteomes" id="UP000826234">
    <property type="component" value="Unassembled WGS sequence"/>
</dbReference>
<feature type="compositionally biased region" description="Basic and acidic residues" evidence="16">
    <location>
        <begin position="728"/>
        <end position="748"/>
    </location>
</feature>
<dbReference type="SMART" id="SM00259">
    <property type="entry name" value="ZnF_A20"/>
    <property type="match status" value="7"/>
</dbReference>
<dbReference type="PROSITE" id="PS51036">
    <property type="entry name" value="ZF_A20"/>
    <property type="match status" value="5"/>
</dbReference>
<organism evidence="19 20">
    <name type="scientific">Phrynosoma platyrhinos</name>
    <name type="common">Desert horned lizard</name>
    <dbReference type="NCBI Taxonomy" id="52577"/>
    <lineage>
        <taxon>Eukaryota</taxon>
        <taxon>Metazoa</taxon>
        <taxon>Chordata</taxon>
        <taxon>Craniata</taxon>
        <taxon>Vertebrata</taxon>
        <taxon>Euteleostomi</taxon>
        <taxon>Lepidosauria</taxon>
        <taxon>Squamata</taxon>
        <taxon>Bifurcata</taxon>
        <taxon>Unidentata</taxon>
        <taxon>Episquamata</taxon>
        <taxon>Toxicofera</taxon>
        <taxon>Iguania</taxon>
        <taxon>Phrynosomatidae</taxon>
        <taxon>Phrynosomatinae</taxon>
        <taxon>Phrynosoma</taxon>
    </lineage>
</organism>
<feature type="domain" description="A20-type" evidence="18">
    <location>
        <begin position="628"/>
        <end position="663"/>
    </location>
</feature>
<keyword evidence="10" id="KW-0863">Zinc-finger</keyword>
<reference evidence="19 20" key="1">
    <citation type="journal article" date="2022" name="Gigascience">
        <title>A chromosome-level genome assembly and annotation of the desert horned lizard, Phrynosoma platyrhinos, provides insight into chromosomal rearrangements among reptiles.</title>
        <authorList>
            <person name="Koochekian N."/>
            <person name="Ascanio A."/>
            <person name="Farleigh K."/>
            <person name="Card D.C."/>
            <person name="Schield D.R."/>
            <person name="Castoe T.A."/>
            <person name="Jezkova T."/>
        </authorList>
    </citation>
    <scope>NUCLEOTIDE SEQUENCE [LARGE SCALE GENOMIC DNA]</scope>
    <source>
        <strain evidence="19">NK-2021</strain>
    </source>
</reference>
<evidence type="ECO:0000256" key="5">
    <source>
        <dbReference type="ARBA" id="ARBA00012759"/>
    </source>
</evidence>
<feature type="region of interest" description="Disordered" evidence="16">
    <location>
        <begin position="446"/>
        <end position="465"/>
    </location>
</feature>
<dbReference type="InterPro" id="IPR051346">
    <property type="entry name" value="OTU_Deubiquitinase"/>
</dbReference>
<keyword evidence="8" id="KW-0645">Protease</keyword>
<dbReference type="Gene3D" id="4.10.240.30">
    <property type="match status" value="4"/>
</dbReference>
<evidence type="ECO:0000256" key="4">
    <source>
        <dbReference type="ARBA" id="ARBA00005865"/>
    </source>
</evidence>
<feature type="domain" description="A20-type" evidence="18">
    <location>
        <begin position="499"/>
        <end position="534"/>
    </location>
</feature>
<evidence type="ECO:0000256" key="14">
    <source>
        <dbReference type="ARBA" id="ARBA00022833"/>
    </source>
</evidence>
<evidence type="ECO:0000256" key="13">
    <source>
        <dbReference type="ARBA" id="ARBA00022807"/>
    </source>
</evidence>
<keyword evidence="15" id="KW-0539">Nucleus</keyword>
<dbReference type="Pfam" id="PF02338">
    <property type="entry name" value="OTU"/>
    <property type="match status" value="1"/>
</dbReference>
<comment type="catalytic activity">
    <reaction evidence="1">
        <text>Thiol-dependent hydrolysis of ester, thioester, amide, peptide and isopeptide bonds formed by the C-terminal Gly of ubiquitin (a 76-residue protein attached to proteins as an intracellular targeting signal).</text>
        <dbReference type="EC" id="3.4.19.12"/>
    </reaction>
</comment>
<keyword evidence="9" id="KW-0479">Metal-binding</keyword>
<name>A0ABQ7SYB2_PHRPL</name>
<dbReference type="PANTHER" id="PTHR13367:SF3">
    <property type="entry name" value="TUMOR NECROSIS FACTOR ALPHA-INDUCED PROTEIN 3"/>
    <property type="match status" value="1"/>
</dbReference>
<comment type="subcellular location">
    <subcellularLocation>
        <location evidence="3">Cytoplasm</location>
    </subcellularLocation>
    <subcellularLocation>
        <location evidence="2">Nucleus</location>
    </subcellularLocation>
</comment>
<feature type="domain" description="A20-type" evidence="18">
    <location>
        <begin position="409"/>
        <end position="444"/>
    </location>
</feature>
<keyword evidence="7" id="KW-0597">Phosphoprotein</keyword>
<keyword evidence="20" id="KW-1185">Reference proteome</keyword>
<feature type="compositionally biased region" description="Basic residues" evidence="16">
    <location>
        <begin position="1"/>
        <end position="23"/>
    </location>
</feature>
<evidence type="ECO:0000313" key="19">
    <source>
        <dbReference type="EMBL" id="KAH0622335.1"/>
    </source>
</evidence>
<evidence type="ECO:0000313" key="20">
    <source>
        <dbReference type="Proteomes" id="UP000826234"/>
    </source>
</evidence>
<proteinExistence type="inferred from homology"/>
<feature type="region of interest" description="Disordered" evidence="16">
    <location>
        <begin position="728"/>
        <end position="754"/>
    </location>
</feature>
<evidence type="ECO:0000256" key="3">
    <source>
        <dbReference type="ARBA" id="ARBA00004496"/>
    </source>
</evidence>
<evidence type="ECO:0000256" key="7">
    <source>
        <dbReference type="ARBA" id="ARBA00022553"/>
    </source>
</evidence>
<dbReference type="PANTHER" id="PTHR13367">
    <property type="entry name" value="UBIQUITIN THIOESTERASE"/>
    <property type="match status" value="1"/>
</dbReference>
<protein>
    <recommendedName>
        <fullName evidence="5">ubiquitinyl hydrolase 1</fullName>
        <ecNumber evidence="5">3.4.19.12</ecNumber>
    </recommendedName>
</protein>
<feature type="region of interest" description="Disordered" evidence="16">
    <location>
        <begin position="1"/>
        <end position="31"/>
    </location>
</feature>
<dbReference type="EMBL" id="JAIPUX010003289">
    <property type="protein sequence ID" value="KAH0622335.1"/>
    <property type="molecule type" value="Genomic_DNA"/>
</dbReference>
<feature type="domain" description="OTU" evidence="17">
    <location>
        <begin position="163"/>
        <end position="291"/>
    </location>
</feature>
<sequence length="833" mass="95383">MFHLSKRGKGVKGGSRRGRKARPPKPSQSHPESGLHYYCYYYYYYYYYYSPAHTRTGYTRLPRTRVFFNKMAGSQVIPQALYLSNMLKAVKIRERMPEDLIKCTNGIIHHFKTMHRYTIEMFRMCQFCPQFQGLLQKALIDQTTQTSLERQRKLNWCREVKKLMPLKTNGDGNCLMHAVSQYMWGVQDVDLVLRKALFSALKEVDTRNFKLRWQRETLKSQEFVATGLCYDTRVREADVYKMLRSLQSGSSFSPLNIGGIYLPLHWPAEECYRYPIILAYDSMHFTPLIVLKESGPEIRAVPLVTCENGRFEDLKVHFLTDSEEREKEKLLRDYLMVIEIPVQGWDPGTTHIINTAKLDDGNLPKEINLVEDYFQLVQHEYKRWQENTEASGREAGTRDRLELHLSQLSLVEAKCETPHCPFYMSVSTQPYCHECFERKLQRRKTKGQNLRIGGEKPWANRSGSPKGECHELAAQTCENPETSPFSAPPTAPSLFLYSETTAMKCRTPGCPFTLNVQYNGLCERCYNSTELNPCKSPDDTRHLDCVTCTFCLKDTNRTFNGMCSTCFKRTTDRLSNISPSATLPNHQRSTSDPTHLSQIFLPSSHHTITGSSVIEPLPHAQLQKAEERRGSSKCRKPGCSFFGTHQNEGFCTLCYFEYRENKDASLPHHRRSQRSSPALGHSGTSAATYQNTVSCLGQQCGTIGSTMLEGYCQKCFIEAQSKRLREARRTEDQLVRQSERTGQHRELHQTASSSQKGRCATASCRNHLTTRSGELCQHCLRASQRAQSGASQGNPSTDELPKQRCRAPACDHYGNTKCHGYCNECYQFKQIYG</sequence>
<gene>
    <name evidence="19" type="ORF">JD844_024543</name>
</gene>
<evidence type="ECO:0000259" key="18">
    <source>
        <dbReference type="PROSITE" id="PS51036"/>
    </source>
</evidence>
<dbReference type="InterPro" id="IPR002653">
    <property type="entry name" value="Znf_A20"/>
</dbReference>
<keyword evidence="14" id="KW-0862">Zinc</keyword>
<feature type="domain" description="A20-type" evidence="18">
    <location>
        <begin position="799"/>
        <end position="833"/>
    </location>
</feature>
<accession>A0ABQ7SYB2</accession>
<evidence type="ECO:0000256" key="16">
    <source>
        <dbReference type="SAM" id="MobiDB-lite"/>
    </source>
</evidence>
<evidence type="ECO:0000256" key="11">
    <source>
        <dbReference type="ARBA" id="ARBA00022786"/>
    </source>
</evidence>
<dbReference type="PROSITE" id="PS50802">
    <property type="entry name" value="OTU"/>
    <property type="match status" value="1"/>
</dbReference>
<keyword evidence="6" id="KW-0963">Cytoplasm</keyword>
<keyword evidence="11" id="KW-0833">Ubl conjugation pathway</keyword>
<keyword evidence="12" id="KW-0378">Hydrolase</keyword>
<dbReference type="Pfam" id="PF01754">
    <property type="entry name" value="zf-A20"/>
    <property type="match status" value="5"/>
</dbReference>
<evidence type="ECO:0000256" key="8">
    <source>
        <dbReference type="ARBA" id="ARBA00022670"/>
    </source>
</evidence>
<evidence type="ECO:0000259" key="17">
    <source>
        <dbReference type="PROSITE" id="PS50802"/>
    </source>
</evidence>
<evidence type="ECO:0000256" key="10">
    <source>
        <dbReference type="ARBA" id="ARBA00022771"/>
    </source>
</evidence>
<comment type="caution">
    <text evidence="19">The sequence shown here is derived from an EMBL/GenBank/DDBJ whole genome shotgun (WGS) entry which is preliminary data.</text>
</comment>
<feature type="domain" description="A20-type" evidence="18">
    <location>
        <begin position="689"/>
        <end position="724"/>
    </location>
</feature>
<feature type="region of interest" description="Disordered" evidence="16">
    <location>
        <begin position="577"/>
        <end position="596"/>
    </location>
</feature>
<evidence type="ECO:0000256" key="12">
    <source>
        <dbReference type="ARBA" id="ARBA00022801"/>
    </source>
</evidence>
<evidence type="ECO:0000256" key="1">
    <source>
        <dbReference type="ARBA" id="ARBA00000707"/>
    </source>
</evidence>
<dbReference type="InterPro" id="IPR003323">
    <property type="entry name" value="OTU_dom"/>
</dbReference>
<evidence type="ECO:0000256" key="6">
    <source>
        <dbReference type="ARBA" id="ARBA00022490"/>
    </source>
</evidence>
<evidence type="ECO:0000256" key="15">
    <source>
        <dbReference type="ARBA" id="ARBA00023242"/>
    </source>
</evidence>
<dbReference type="EC" id="3.4.19.12" evidence="5"/>
<keyword evidence="13" id="KW-0788">Thiol protease</keyword>